<dbReference type="AlphaFoldDB" id="A0A859FBQ8"/>
<dbReference type="NCBIfam" id="TIGR00526">
    <property type="entry name" value="folB_dom"/>
    <property type="match status" value="1"/>
</dbReference>
<comment type="function">
    <text evidence="6">Catalyzes the conversion of 7,8-dihydroneopterin to 6-hydroxymethyl-7,8-dihydropterin.</text>
</comment>
<comment type="pathway">
    <text evidence="2 6">Cofactor biosynthesis; tetrahydrofolate biosynthesis; 2-amino-4-hydroxy-6-hydroxymethyl-7,8-dihydropteridine diphosphate from 7,8-dihydroneopterin triphosphate: step 3/4.</text>
</comment>
<dbReference type="InterPro" id="IPR043133">
    <property type="entry name" value="GTP-CH-I_C/QueF"/>
</dbReference>
<evidence type="ECO:0000256" key="4">
    <source>
        <dbReference type="ARBA" id="ARBA00022909"/>
    </source>
</evidence>
<dbReference type="SMART" id="SM00905">
    <property type="entry name" value="FolB"/>
    <property type="match status" value="1"/>
</dbReference>
<dbReference type="GO" id="GO:0005737">
    <property type="term" value="C:cytoplasm"/>
    <property type="evidence" value="ECO:0007669"/>
    <property type="project" value="TreeGrafter"/>
</dbReference>
<dbReference type="GO" id="GO:0046654">
    <property type="term" value="P:tetrahydrofolate biosynthetic process"/>
    <property type="evidence" value="ECO:0007669"/>
    <property type="project" value="UniProtKB-UniRule"/>
</dbReference>
<protein>
    <recommendedName>
        <fullName evidence="6">7,8-dihydroneopterin aldolase</fullName>
        <ecNumber evidence="6">4.1.2.25</ecNumber>
    </recommendedName>
</protein>
<dbReference type="Gene3D" id="3.30.1130.10">
    <property type="match status" value="1"/>
</dbReference>
<dbReference type="NCBIfam" id="TIGR00525">
    <property type="entry name" value="folB"/>
    <property type="match status" value="1"/>
</dbReference>
<dbReference type="PANTHER" id="PTHR42844:SF1">
    <property type="entry name" value="DIHYDRONEOPTERIN ALDOLASE 1-RELATED"/>
    <property type="match status" value="1"/>
</dbReference>
<keyword evidence="9" id="KW-1185">Reference proteome</keyword>
<evidence type="ECO:0000256" key="1">
    <source>
        <dbReference type="ARBA" id="ARBA00001353"/>
    </source>
</evidence>
<keyword evidence="5 6" id="KW-0456">Lyase</keyword>
<dbReference type="InterPro" id="IPR006156">
    <property type="entry name" value="Dihydroneopterin_aldolase"/>
</dbReference>
<comment type="catalytic activity">
    <reaction evidence="1 6">
        <text>7,8-dihydroneopterin = 6-hydroxymethyl-7,8-dihydropterin + glycolaldehyde</text>
        <dbReference type="Rhea" id="RHEA:10540"/>
        <dbReference type="ChEBI" id="CHEBI:17001"/>
        <dbReference type="ChEBI" id="CHEBI:17071"/>
        <dbReference type="ChEBI" id="CHEBI:44841"/>
        <dbReference type="EC" id="4.1.2.25"/>
    </reaction>
</comment>
<gene>
    <name evidence="8" type="primary">folB</name>
    <name evidence="8" type="ORF">FLK61_22935</name>
</gene>
<evidence type="ECO:0000259" key="7">
    <source>
        <dbReference type="SMART" id="SM00905"/>
    </source>
</evidence>
<dbReference type="InterPro" id="IPR006157">
    <property type="entry name" value="FolB_dom"/>
</dbReference>
<evidence type="ECO:0000256" key="5">
    <source>
        <dbReference type="ARBA" id="ARBA00023239"/>
    </source>
</evidence>
<evidence type="ECO:0000256" key="6">
    <source>
        <dbReference type="RuleBase" id="RU362079"/>
    </source>
</evidence>
<sequence>MDKVYVQGMAFYGFHGAFKEENKLGQRFYADVIMEMDTKKPGKTDDLDDTVNYALVYETAKEVLEGDPVKLVETLTDKLSRLILERFELVQAVTVKITKPDPPIPGHYDSVAVEVRRERGFEEL</sequence>
<dbReference type="SUPFAM" id="SSF55620">
    <property type="entry name" value="Tetrahydrobiopterin biosynthesis enzymes-like"/>
    <property type="match status" value="1"/>
</dbReference>
<comment type="similarity">
    <text evidence="3 6">Belongs to the DHNA family.</text>
</comment>
<dbReference type="FunFam" id="3.30.1130.10:FF:000003">
    <property type="entry name" value="7,8-dihydroneopterin aldolase"/>
    <property type="match status" value="1"/>
</dbReference>
<dbReference type="Pfam" id="PF02152">
    <property type="entry name" value="FolB"/>
    <property type="match status" value="1"/>
</dbReference>
<dbReference type="UniPathway" id="UPA00077">
    <property type="reaction ID" value="UER00154"/>
</dbReference>
<evidence type="ECO:0000256" key="2">
    <source>
        <dbReference type="ARBA" id="ARBA00005013"/>
    </source>
</evidence>
<evidence type="ECO:0000313" key="8">
    <source>
        <dbReference type="EMBL" id="QKS69666.1"/>
    </source>
</evidence>
<dbReference type="GO" id="GO:0046656">
    <property type="term" value="P:folic acid biosynthetic process"/>
    <property type="evidence" value="ECO:0007669"/>
    <property type="project" value="UniProtKB-UniRule"/>
</dbReference>
<dbReference type="Proteomes" id="UP000318138">
    <property type="component" value="Chromosome"/>
</dbReference>
<dbReference type="EMBL" id="CP041372">
    <property type="protein sequence ID" value="QKS69666.1"/>
    <property type="molecule type" value="Genomic_DNA"/>
</dbReference>
<evidence type="ECO:0000313" key="9">
    <source>
        <dbReference type="Proteomes" id="UP000318138"/>
    </source>
</evidence>
<dbReference type="CDD" id="cd00534">
    <property type="entry name" value="DHNA_DHNTPE"/>
    <property type="match status" value="1"/>
</dbReference>
<name>A0A859FBQ8_9BACI</name>
<organism evidence="8 9">
    <name type="scientific">Paenalkalicoccus suaedae</name>
    <dbReference type="NCBI Taxonomy" id="2592382"/>
    <lineage>
        <taxon>Bacteria</taxon>
        <taxon>Bacillati</taxon>
        <taxon>Bacillota</taxon>
        <taxon>Bacilli</taxon>
        <taxon>Bacillales</taxon>
        <taxon>Bacillaceae</taxon>
        <taxon>Paenalkalicoccus</taxon>
    </lineage>
</organism>
<keyword evidence="4 6" id="KW-0289">Folate biosynthesis</keyword>
<dbReference type="PANTHER" id="PTHR42844">
    <property type="entry name" value="DIHYDRONEOPTERIN ALDOLASE 1-RELATED"/>
    <property type="match status" value="1"/>
</dbReference>
<accession>A0A859FBQ8</accession>
<dbReference type="EC" id="4.1.2.25" evidence="6"/>
<proteinExistence type="inferred from homology"/>
<dbReference type="RefSeq" id="WP_176007682.1">
    <property type="nucleotide sequence ID" value="NZ_CP041372.2"/>
</dbReference>
<evidence type="ECO:0000256" key="3">
    <source>
        <dbReference type="ARBA" id="ARBA00005708"/>
    </source>
</evidence>
<dbReference type="GO" id="GO:0004150">
    <property type="term" value="F:dihydroneopterin aldolase activity"/>
    <property type="evidence" value="ECO:0007669"/>
    <property type="project" value="UniProtKB-UniRule"/>
</dbReference>
<dbReference type="KEGG" id="psua:FLK61_22935"/>
<feature type="domain" description="Dihydroneopterin aldolase/epimerase" evidence="7">
    <location>
        <begin position="4"/>
        <end position="117"/>
    </location>
</feature>
<reference evidence="9" key="1">
    <citation type="submission" date="2019-07" db="EMBL/GenBank/DDBJ databases">
        <title>Bacillus alkalisoli sp. nov. isolated from saline soil.</title>
        <authorList>
            <person name="Sun J.-Q."/>
            <person name="Xu L."/>
        </authorList>
    </citation>
    <scope>NUCLEOTIDE SEQUENCE [LARGE SCALE GENOMIC DNA]</scope>
    <source>
        <strain evidence="9">M4U3P1</strain>
    </source>
</reference>